<sequence>MPAYQSYFDNFFASLPISRANFKELGASTLRTLREAKLGAAFDPHEDALQAALNGFDGSLLDADESTTGDTEAFRTARRQWLTFVDDTMKDYVTPKLRKLPVYADFKKYQKTKLSQLPQVELLQQSKQLLELYQAYAATMKYPELPAEADAVYQQLAQAHAERDTNEATIGKARVALSGDWLALARALRRLKAQLELRFEEPAEVYRFFDFGRVNKGASVRKAAKQAAAPMAG</sequence>
<dbReference type="AlphaFoldDB" id="A0A5R8WRE6"/>
<evidence type="ECO:0000313" key="2">
    <source>
        <dbReference type="Proteomes" id="UP000305517"/>
    </source>
</evidence>
<reference evidence="1 2" key="1">
    <citation type="submission" date="2019-05" db="EMBL/GenBank/DDBJ databases">
        <title>Hymenobacter edaphi sp. nov., isolated from abandoned arsenic-contaminated farmland soil.</title>
        <authorList>
            <person name="Nie L."/>
        </authorList>
    </citation>
    <scope>NUCLEOTIDE SEQUENCE [LARGE SCALE GENOMIC DNA]</scope>
    <source>
        <strain evidence="1 2">1-3-3-8</strain>
    </source>
</reference>
<keyword evidence="2" id="KW-1185">Reference proteome</keyword>
<organism evidence="1 2">
    <name type="scientific">Hymenobacter jeollabukensis</name>
    <dbReference type="NCBI Taxonomy" id="2025313"/>
    <lineage>
        <taxon>Bacteria</taxon>
        <taxon>Pseudomonadati</taxon>
        <taxon>Bacteroidota</taxon>
        <taxon>Cytophagia</taxon>
        <taxon>Cytophagales</taxon>
        <taxon>Hymenobacteraceae</taxon>
        <taxon>Hymenobacter</taxon>
    </lineage>
</organism>
<proteinExistence type="predicted"/>
<name>A0A5R8WRE6_9BACT</name>
<accession>A0A5R8WRE6</accession>
<evidence type="ECO:0000313" key="1">
    <source>
        <dbReference type="EMBL" id="TLM93324.1"/>
    </source>
</evidence>
<dbReference type="EMBL" id="VAJM01000004">
    <property type="protein sequence ID" value="TLM93324.1"/>
    <property type="molecule type" value="Genomic_DNA"/>
</dbReference>
<dbReference type="OrthoDB" id="881125at2"/>
<dbReference type="RefSeq" id="WP_138077990.1">
    <property type="nucleotide sequence ID" value="NZ_VAJM01000004.1"/>
</dbReference>
<gene>
    <name evidence="1" type="ORF">FDY95_11945</name>
</gene>
<protein>
    <submittedName>
        <fullName evidence="1">Uncharacterized protein</fullName>
    </submittedName>
</protein>
<comment type="caution">
    <text evidence="1">The sequence shown here is derived from an EMBL/GenBank/DDBJ whole genome shotgun (WGS) entry which is preliminary data.</text>
</comment>
<dbReference type="Proteomes" id="UP000305517">
    <property type="component" value="Unassembled WGS sequence"/>
</dbReference>